<evidence type="ECO:0000313" key="5">
    <source>
        <dbReference type="Proteomes" id="UP001500301"/>
    </source>
</evidence>
<feature type="region of interest" description="Disordered" evidence="3">
    <location>
        <begin position="299"/>
        <end position="318"/>
    </location>
</feature>
<dbReference type="InterPro" id="IPR051912">
    <property type="entry name" value="Alkylbase_DNA_Glycosylase/TA"/>
</dbReference>
<gene>
    <name evidence="4" type="ORF">GCM10022263_04960</name>
</gene>
<evidence type="ECO:0000256" key="2">
    <source>
        <dbReference type="ARBA" id="ARBA00023204"/>
    </source>
</evidence>
<keyword evidence="2" id="KW-0234">DNA repair</keyword>
<dbReference type="Proteomes" id="UP001500301">
    <property type="component" value="Unassembled WGS sequence"/>
</dbReference>
<accession>A0ABP6UV65</accession>
<protein>
    <submittedName>
        <fullName evidence="4">DNA-3-methyladenine glycosylase 2 family protein</fullName>
    </submittedName>
</protein>
<evidence type="ECO:0000313" key="4">
    <source>
        <dbReference type="EMBL" id="GAA3520113.1"/>
    </source>
</evidence>
<evidence type="ECO:0000256" key="1">
    <source>
        <dbReference type="ARBA" id="ARBA00022763"/>
    </source>
</evidence>
<reference evidence="5" key="1">
    <citation type="journal article" date="2019" name="Int. J. Syst. Evol. Microbiol.">
        <title>The Global Catalogue of Microorganisms (GCM) 10K type strain sequencing project: providing services to taxonomists for standard genome sequencing and annotation.</title>
        <authorList>
            <consortium name="The Broad Institute Genomics Platform"/>
            <consortium name="The Broad Institute Genome Sequencing Center for Infectious Disease"/>
            <person name="Wu L."/>
            <person name="Ma J."/>
        </authorList>
    </citation>
    <scope>NUCLEOTIDE SEQUENCE [LARGE SCALE GENOMIC DNA]</scope>
    <source>
        <strain evidence="5">JCM 17460</strain>
    </source>
</reference>
<keyword evidence="1" id="KW-0227">DNA damage</keyword>
<dbReference type="PANTHER" id="PTHR43003">
    <property type="entry name" value="DNA-3-METHYLADENINE GLYCOSYLASE"/>
    <property type="match status" value="1"/>
</dbReference>
<dbReference type="PANTHER" id="PTHR43003:SF6">
    <property type="entry name" value="DNA GLYCOSYLASE"/>
    <property type="match status" value="1"/>
</dbReference>
<feature type="compositionally biased region" description="Basic and acidic residues" evidence="3">
    <location>
        <begin position="306"/>
        <end position="318"/>
    </location>
</feature>
<proteinExistence type="predicted"/>
<sequence>MTSPDAAVAPDAERVWLPGRPVPVGALLRQQRHGGGDPTHRLALAGRHWRASRTPEGEVTLAVRDQDAEGAIAAQAWGPGAGWALAQLPALLGDLDDWTGFEPRHPVLEEARRHHPHLRLGRTGLVLEALVPAIIEQKVTGQEAFAGFRALVRRHGTAAPGPGAALGLMVQPGAATLRRVPSWEWLRFHIDPARSRAVVTAARHAEALERTADLPGEEAERRLRALPGIGVWTAAEVRQRALGDPDAVSFGDYHVAKDVGWALEGRVFDDAELARYLRPWRGQRGRVPFLVAAAGLRRPRHGPRMAPRDHLGSRDQFA</sequence>
<dbReference type="RefSeq" id="WP_218232322.1">
    <property type="nucleotide sequence ID" value="NZ_BAABBB010000004.1"/>
</dbReference>
<comment type="caution">
    <text evidence="4">The sequence shown here is derived from an EMBL/GenBank/DDBJ whole genome shotgun (WGS) entry which is preliminary data.</text>
</comment>
<name>A0ABP6UV65_9ACTN</name>
<organism evidence="4 5">
    <name type="scientific">Nocardioides daeguensis</name>
    <dbReference type="NCBI Taxonomy" id="908359"/>
    <lineage>
        <taxon>Bacteria</taxon>
        <taxon>Bacillati</taxon>
        <taxon>Actinomycetota</taxon>
        <taxon>Actinomycetes</taxon>
        <taxon>Propionibacteriales</taxon>
        <taxon>Nocardioidaceae</taxon>
        <taxon>Nocardioides</taxon>
    </lineage>
</organism>
<evidence type="ECO:0000256" key="3">
    <source>
        <dbReference type="SAM" id="MobiDB-lite"/>
    </source>
</evidence>
<dbReference type="EMBL" id="BAABBB010000004">
    <property type="protein sequence ID" value="GAA3520113.1"/>
    <property type="molecule type" value="Genomic_DNA"/>
</dbReference>
<keyword evidence="5" id="KW-1185">Reference proteome</keyword>